<feature type="transmembrane region" description="Helical" evidence="1">
    <location>
        <begin position="142"/>
        <end position="163"/>
    </location>
</feature>
<sequence>MNESTRICGDDKVWTASPSINDIPILSCEVKDHYYSPHIGEFIGYEDHRVTINFLDHTILNLDRMGATCRIIDPLGQEFPCIPVSNPSSKFRHQIYLAMEFREWVLMTKQQQEVAAQMKTKIVYDMKKDMQFSKTILQAHSYCIPGPNILLFFFLPFICLIVFDLSRKPEIERGDPIEDLTTDKINRNESATSQCKWLPSDCTELLKDIQQQVLMCAIFNCLFIVQMLHKKSKRRSKLVAPNNACVVYT</sequence>
<reference evidence="3 4" key="1">
    <citation type="journal article" date="2013" name="Curr. Biol.">
        <title>The Genome of the Foraminiferan Reticulomyxa filosa.</title>
        <authorList>
            <person name="Glockner G."/>
            <person name="Hulsmann N."/>
            <person name="Schleicher M."/>
            <person name="Noegel A.A."/>
            <person name="Eichinger L."/>
            <person name="Gallinger C."/>
            <person name="Pawlowski J."/>
            <person name="Sierra R."/>
            <person name="Euteneuer U."/>
            <person name="Pillet L."/>
            <person name="Moustafa A."/>
            <person name="Platzer M."/>
            <person name="Groth M."/>
            <person name="Szafranski K."/>
            <person name="Schliwa M."/>
        </authorList>
    </citation>
    <scope>NUCLEOTIDE SEQUENCE [LARGE SCALE GENOMIC DNA]</scope>
</reference>
<dbReference type="AlphaFoldDB" id="X6NMN7"/>
<feature type="transmembrane region" description="Helical" evidence="1">
    <location>
        <begin position="209"/>
        <end position="228"/>
    </location>
</feature>
<dbReference type="Pfam" id="PF15016">
    <property type="entry name" value="C5orf34_C"/>
    <property type="match status" value="1"/>
</dbReference>
<organism evidence="3 4">
    <name type="scientific">Reticulomyxa filosa</name>
    <dbReference type="NCBI Taxonomy" id="46433"/>
    <lineage>
        <taxon>Eukaryota</taxon>
        <taxon>Sar</taxon>
        <taxon>Rhizaria</taxon>
        <taxon>Retaria</taxon>
        <taxon>Foraminifera</taxon>
        <taxon>Monothalamids</taxon>
        <taxon>Reticulomyxidae</taxon>
        <taxon>Reticulomyxa</taxon>
    </lineage>
</organism>
<evidence type="ECO:0000313" key="3">
    <source>
        <dbReference type="EMBL" id="ETO26667.1"/>
    </source>
</evidence>
<keyword evidence="1" id="KW-0812">Transmembrane</keyword>
<protein>
    <recommendedName>
        <fullName evidence="2">C5orf34-like C-terminal domain-containing protein</fullName>
    </recommendedName>
</protein>
<gene>
    <name evidence="3" type="ORF">RFI_10463</name>
</gene>
<name>X6NMN7_RETFI</name>
<keyword evidence="4" id="KW-1185">Reference proteome</keyword>
<evidence type="ECO:0000259" key="2">
    <source>
        <dbReference type="Pfam" id="PF15016"/>
    </source>
</evidence>
<dbReference type="EMBL" id="ASPP01007712">
    <property type="protein sequence ID" value="ETO26667.1"/>
    <property type="molecule type" value="Genomic_DNA"/>
</dbReference>
<comment type="caution">
    <text evidence="3">The sequence shown here is derived from an EMBL/GenBank/DDBJ whole genome shotgun (WGS) entry which is preliminary data.</text>
</comment>
<keyword evidence="1" id="KW-1133">Transmembrane helix</keyword>
<dbReference type="InterPro" id="IPR027865">
    <property type="entry name" value="C5orf34-like_C"/>
</dbReference>
<dbReference type="Proteomes" id="UP000023152">
    <property type="component" value="Unassembled WGS sequence"/>
</dbReference>
<evidence type="ECO:0000313" key="4">
    <source>
        <dbReference type="Proteomes" id="UP000023152"/>
    </source>
</evidence>
<evidence type="ECO:0000256" key="1">
    <source>
        <dbReference type="SAM" id="Phobius"/>
    </source>
</evidence>
<proteinExistence type="predicted"/>
<keyword evidence="1" id="KW-0472">Membrane</keyword>
<accession>X6NMN7</accession>
<feature type="domain" description="C5orf34-like C-terminal" evidence="2">
    <location>
        <begin position="30"/>
        <end position="104"/>
    </location>
</feature>